<gene>
    <name evidence="2" type="ORF">PTTG_06253</name>
</gene>
<dbReference type="PANTHER" id="PTHR47501:SF5">
    <property type="entry name" value="HAT C-TERMINAL DIMERISATION DOMAIN-CONTAINING PROTEIN"/>
    <property type="match status" value="1"/>
</dbReference>
<name>A0A180GMZ2_PUCT1</name>
<dbReference type="EMBL" id="ADAS02000047">
    <property type="protein sequence ID" value="OAV93789.1"/>
    <property type="molecule type" value="Genomic_DNA"/>
</dbReference>
<proteinExistence type="predicted"/>
<keyword evidence="4" id="KW-1185">Reference proteome</keyword>
<evidence type="ECO:0000313" key="3">
    <source>
        <dbReference type="EnsemblFungi" id="PTTG_06253-t43_1-p1"/>
    </source>
</evidence>
<protein>
    <submittedName>
        <fullName evidence="2 3">Uncharacterized protein</fullName>
    </submittedName>
</protein>
<dbReference type="OrthoDB" id="10404526at2759"/>
<evidence type="ECO:0000313" key="2">
    <source>
        <dbReference type="EMBL" id="OAV93789.1"/>
    </source>
</evidence>
<dbReference type="EnsemblFungi" id="PTTG_06253-t43_1">
    <property type="protein sequence ID" value="PTTG_06253-t43_1-p1"/>
    <property type="gene ID" value="PTTG_06253"/>
</dbReference>
<evidence type="ECO:0000256" key="1">
    <source>
        <dbReference type="SAM" id="MobiDB-lite"/>
    </source>
</evidence>
<reference evidence="3 4" key="3">
    <citation type="journal article" date="2017" name="G3 (Bethesda)">
        <title>Comparative analysis highlights variable genome content of wheat rusts and divergence of the mating loci.</title>
        <authorList>
            <person name="Cuomo C.A."/>
            <person name="Bakkeren G."/>
            <person name="Khalil H.B."/>
            <person name="Panwar V."/>
            <person name="Joly D."/>
            <person name="Linning R."/>
            <person name="Sakthikumar S."/>
            <person name="Song X."/>
            <person name="Adiconis X."/>
            <person name="Fan L."/>
            <person name="Goldberg J.M."/>
            <person name="Levin J.Z."/>
            <person name="Young S."/>
            <person name="Zeng Q."/>
            <person name="Anikster Y."/>
            <person name="Bruce M."/>
            <person name="Wang M."/>
            <person name="Yin C."/>
            <person name="McCallum B."/>
            <person name="Szabo L.J."/>
            <person name="Hulbert S."/>
            <person name="Chen X."/>
            <person name="Fellers J.P."/>
        </authorList>
    </citation>
    <scope>NUCLEOTIDE SEQUENCE</scope>
    <source>
        <strain evidence="4">Isolate 1-1 / race 1 (BBBD)</strain>
        <strain evidence="3">isolate 1-1 / race 1 (BBBD)</strain>
    </source>
</reference>
<reference evidence="3" key="4">
    <citation type="submission" date="2025-05" db="UniProtKB">
        <authorList>
            <consortium name="EnsemblFungi"/>
        </authorList>
    </citation>
    <scope>IDENTIFICATION</scope>
    <source>
        <strain evidence="3">isolate 1-1 / race 1 (BBBD)</strain>
    </source>
</reference>
<reference evidence="2" key="1">
    <citation type="submission" date="2009-11" db="EMBL/GenBank/DDBJ databases">
        <authorList>
            <consortium name="The Broad Institute Genome Sequencing Platform"/>
            <person name="Ward D."/>
            <person name="Feldgarden M."/>
            <person name="Earl A."/>
            <person name="Young S.K."/>
            <person name="Zeng Q."/>
            <person name="Koehrsen M."/>
            <person name="Alvarado L."/>
            <person name="Berlin A."/>
            <person name="Bochicchio J."/>
            <person name="Borenstein D."/>
            <person name="Chapman S.B."/>
            <person name="Chen Z."/>
            <person name="Engels R."/>
            <person name="Freedman E."/>
            <person name="Gellesch M."/>
            <person name="Goldberg J."/>
            <person name="Griggs A."/>
            <person name="Gujja S."/>
            <person name="Heilman E."/>
            <person name="Heiman D."/>
            <person name="Hepburn T."/>
            <person name="Howarth C."/>
            <person name="Jen D."/>
            <person name="Larson L."/>
            <person name="Lewis B."/>
            <person name="Mehta T."/>
            <person name="Park D."/>
            <person name="Pearson M."/>
            <person name="Roberts A."/>
            <person name="Saif S."/>
            <person name="Shea T."/>
            <person name="Shenoy N."/>
            <person name="Sisk P."/>
            <person name="Stolte C."/>
            <person name="Sykes S."/>
            <person name="Thomson T."/>
            <person name="Walk T."/>
            <person name="White J."/>
            <person name="Yandava C."/>
            <person name="Izard J."/>
            <person name="Baranova O.V."/>
            <person name="Blanton J.M."/>
            <person name="Tanner A.C."/>
            <person name="Dewhirst F.E."/>
            <person name="Haas B."/>
            <person name="Nusbaum C."/>
            <person name="Birren B."/>
        </authorList>
    </citation>
    <scope>NUCLEOTIDE SEQUENCE [LARGE SCALE GENOMIC DNA]</scope>
    <source>
        <strain evidence="2">1-1 BBBD Race 1</strain>
    </source>
</reference>
<dbReference type="Proteomes" id="UP000005240">
    <property type="component" value="Unassembled WGS sequence"/>
</dbReference>
<accession>A0A180GMZ2</accession>
<feature type="region of interest" description="Disordered" evidence="1">
    <location>
        <begin position="1"/>
        <end position="78"/>
    </location>
</feature>
<sequence>MVTPSQDSRVRLGQPTTQKRRAEISSDVGSVHKNTAPEKPAGKHKKGNANAVEEVGPNGEPFDYDQDSTNTNGAKDKKKNCNAESLKVLEYFEDPVWKEGDLPGTAFNYKCKWCLKTYHAQLSSQANLKTHRDGLTQADKNQKGCAGQEKAKKAGVELPPLVAEKLASKKDDKQTGLTVFINPAFVNQVLNQLLMMWQIRQALPWSWIKDPFLQAAFQFPNPKAVLYRR</sequence>
<reference evidence="2" key="2">
    <citation type="submission" date="2016-05" db="EMBL/GenBank/DDBJ databases">
        <title>Comparative analysis highlights variable genome content of wheat rusts and divergence of the mating loci.</title>
        <authorList>
            <person name="Cuomo C.A."/>
            <person name="Bakkeren G."/>
            <person name="Szabo L."/>
            <person name="Khalil H."/>
            <person name="Joly D."/>
            <person name="Goldberg J."/>
            <person name="Young S."/>
            <person name="Zeng Q."/>
            <person name="Fellers J."/>
        </authorList>
    </citation>
    <scope>NUCLEOTIDE SEQUENCE [LARGE SCALE GENOMIC DNA]</scope>
    <source>
        <strain evidence="2">1-1 BBBD Race 1</strain>
    </source>
</reference>
<organism evidence="2">
    <name type="scientific">Puccinia triticina (isolate 1-1 / race 1 (BBBD))</name>
    <name type="common">Brown leaf rust fungus</name>
    <dbReference type="NCBI Taxonomy" id="630390"/>
    <lineage>
        <taxon>Eukaryota</taxon>
        <taxon>Fungi</taxon>
        <taxon>Dikarya</taxon>
        <taxon>Basidiomycota</taxon>
        <taxon>Pucciniomycotina</taxon>
        <taxon>Pucciniomycetes</taxon>
        <taxon>Pucciniales</taxon>
        <taxon>Pucciniaceae</taxon>
        <taxon>Puccinia</taxon>
    </lineage>
</organism>
<evidence type="ECO:0000313" key="4">
    <source>
        <dbReference type="Proteomes" id="UP000005240"/>
    </source>
</evidence>
<dbReference type="PANTHER" id="PTHR47501">
    <property type="entry name" value="TRANSPOSASE-RELATED"/>
    <property type="match status" value="1"/>
</dbReference>
<dbReference type="AlphaFoldDB" id="A0A180GMZ2"/>
<dbReference type="VEuPathDB" id="FungiDB:PTTG_06253"/>